<feature type="domain" description="F-box" evidence="2">
    <location>
        <begin position="22"/>
        <end position="57"/>
    </location>
</feature>
<protein>
    <submittedName>
        <fullName evidence="5">Uncharacterized protein LOC104237974 isoform X1</fullName>
    </submittedName>
</protein>
<dbReference type="InterPro" id="IPR055290">
    <property type="entry name" value="At3g26010-like"/>
</dbReference>
<sequence>MALEKSPVGDLKEQDEQESSDWSKLSDDLKVEILCRLPEKPLIAFKRVAKDWYFLISYACVPRLSPPSPSAPICGVFGPSFTCDPSKSSTVEFSPHGPYHCLFYQRVVQSKPDAIGSYLDSLPFTCTTKDLLDCCNGLLLISRSDYEPAEYLVCNPATRQTIPVPVNPKHKYSTLVDCSLVFDPSESVEYKIIRFVHSVGKATIRLLDVFSSDTGEWIEYELPLEPKVSGIGGLKSSVYLDGVLYRISGGGCLISIGIKSNPNLANLNAWATIEFPDQQSKKYVGSIGASRGHLYYFNRNESDFLLWTLKNENGTKWVLKHTISIYSLLRNSAGEYYCNVLGDKVWSTIQPCVLLPSSDDILLLETPWFLVTYKFKYQSFSWYDTRMRGCQTRRLGQSFPYSRSLVVLNSIINKHINKHPGSSVSFRMAMWKDGCDEGRVETQFLKTCRGAGCGPNIGKFCTLSQ</sequence>
<dbReference type="Pfam" id="PF00646">
    <property type="entry name" value="F-box"/>
    <property type="match status" value="1"/>
</dbReference>
<evidence type="ECO:0000256" key="1">
    <source>
        <dbReference type="SAM" id="MobiDB-lite"/>
    </source>
</evidence>
<evidence type="ECO:0000313" key="5">
    <source>
        <dbReference type="RefSeq" id="XP_009790526.1"/>
    </source>
</evidence>
<keyword evidence="4" id="KW-1185">Reference proteome</keyword>
<evidence type="ECO:0000259" key="2">
    <source>
        <dbReference type="Pfam" id="PF00646"/>
    </source>
</evidence>
<dbReference type="KEGG" id="nsy:104237974"/>
<proteinExistence type="predicted"/>
<gene>
    <name evidence="5" type="primary">LOC104237974</name>
</gene>
<dbReference type="InterPro" id="IPR001810">
    <property type="entry name" value="F-box_dom"/>
</dbReference>
<dbReference type="SUPFAM" id="SSF81383">
    <property type="entry name" value="F-box domain"/>
    <property type="match status" value="1"/>
</dbReference>
<dbReference type="PANTHER" id="PTHR35546">
    <property type="entry name" value="F-BOX PROTEIN INTERACTION DOMAIN PROTEIN-RELATED"/>
    <property type="match status" value="1"/>
</dbReference>
<dbReference type="InterPro" id="IPR056592">
    <property type="entry name" value="Beta-prop_At3g26010-like"/>
</dbReference>
<dbReference type="PANTHER" id="PTHR35546:SF100">
    <property type="entry name" value="F-BOX DOMAIN-CONTAINING PROTEIN"/>
    <property type="match status" value="1"/>
</dbReference>
<feature type="domain" description="F-box protein At3g26010-like beta-propeller" evidence="3">
    <location>
        <begin position="112"/>
        <end position="327"/>
    </location>
</feature>
<dbReference type="OrthoDB" id="605328at2759"/>
<dbReference type="Pfam" id="PF24750">
    <property type="entry name" value="b-prop_At3g26010-like"/>
    <property type="match status" value="1"/>
</dbReference>
<dbReference type="NCBIfam" id="TIGR01640">
    <property type="entry name" value="F_box_assoc_1"/>
    <property type="match status" value="1"/>
</dbReference>
<reference evidence="5" key="2">
    <citation type="submission" date="2025-08" db="UniProtKB">
        <authorList>
            <consortium name="RefSeq"/>
        </authorList>
    </citation>
    <scope>IDENTIFICATION</scope>
    <source>
        <tissue evidence="5">Leaf</tissue>
    </source>
</reference>
<name>A0A1U7XLP2_NICSY</name>
<dbReference type="RefSeq" id="XP_070007085.1">
    <property type="nucleotide sequence ID" value="XM_070150984.1"/>
</dbReference>
<dbReference type="InterPro" id="IPR017451">
    <property type="entry name" value="F-box-assoc_interact_dom"/>
</dbReference>
<reference evidence="4" key="1">
    <citation type="journal article" date="2013" name="Genome Biol.">
        <title>Reference genomes and transcriptomes of Nicotiana sylvestris and Nicotiana tomentosiformis.</title>
        <authorList>
            <person name="Sierro N."/>
            <person name="Battey J.N."/>
            <person name="Ouadi S."/>
            <person name="Bovet L."/>
            <person name="Goepfert S."/>
            <person name="Bakaher N."/>
            <person name="Peitsch M.C."/>
            <person name="Ivanov N.V."/>
        </authorList>
    </citation>
    <scope>NUCLEOTIDE SEQUENCE [LARGE SCALE GENOMIC DNA]</scope>
</reference>
<evidence type="ECO:0000259" key="3">
    <source>
        <dbReference type="Pfam" id="PF24750"/>
    </source>
</evidence>
<feature type="region of interest" description="Disordered" evidence="1">
    <location>
        <begin position="1"/>
        <end position="20"/>
    </location>
</feature>
<dbReference type="STRING" id="4096.A0A1U7XLP2"/>
<dbReference type="GeneID" id="104237974"/>
<dbReference type="RefSeq" id="XP_009790526.1">
    <property type="nucleotide sequence ID" value="XM_009792224.1"/>
</dbReference>
<dbReference type="Proteomes" id="UP000189701">
    <property type="component" value="Unplaced"/>
</dbReference>
<accession>A0A1U7XLP2</accession>
<dbReference type="eggNOG" id="ENOG502RJEV">
    <property type="taxonomic scope" value="Eukaryota"/>
</dbReference>
<evidence type="ECO:0000313" key="4">
    <source>
        <dbReference type="Proteomes" id="UP000189701"/>
    </source>
</evidence>
<dbReference type="AlphaFoldDB" id="A0A1U7XLP2"/>
<dbReference type="InterPro" id="IPR036047">
    <property type="entry name" value="F-box-like_dom_sf"/>
</dbReference>
<organism evidence="4 5">
    <name type="scientific">Nicotiana sylvestris</name>
    <name type="common">Wood tobacco</name>
    <name type="synonym">South American tobacco</name>
    <dbReference type="NCBI Taxonomy" id="4096"/>
    <lineage>
        <taxon>Eukaryota</taxon>
        <taxon>Viridiplantae</taxon>
        <taxon>Streptophyta</taxon>
        <taxon>Embryophyta</taxon>
        <taxon>Tracheophyta</taxon>
        <taxon>Spermatophyta</taxon>
        <taxon>Magnoliopsida</taxon>
        <taxon>eudicotyledons</taxon>
        <taxon>Gunneridae</taxon>
        <taxon>Pentapetalae</taxon>
        <taxon>asterids</taxon>
        <taxon>lamiids</taxon>
        <taxon>Solanales</taxon>
        <taxon>Solanaceae</taxon>
        <taxon>Nicotianoideae</taxon>
        <taxon>Nicotianeae</taxon>
        <taxon>Nicotiana</taxon>
    </lineage>
</organism>